<name>B2G451_ZYGRO</name>
<keyword evidence="4" id="KW-0175">Coiled coil</keyword>
<dbReference type="eggNOG" id="ENOG502QQI0">
    <property type="taxonomic scope" value="Eukaryota"/>
</dbReference>
<evidence type="ECO:0000256" key="3">
    <source>
        <dbReference type="ARBA" id="ARBA00023242"/>
    </source>
</evidence>
<protein>
    <submittedName>
        <fullName evidence="6">DNA damage checkpoint protein LCD1</fullName>
    </submittedName>
</protein>
<organism evidence="6">
    <name type="scientific">Zygosaccharomyces rouxii</name>
    <dbReference type="NCBI Taxonomy" id="4956"/>
    <lineage>
        <taxon>Eukaryota</taxon>
        <taxon>Fungi</taxon>
        <taxon>Dikarya</taxon>
        <taxon>Ascomycota</taxon>
        <taxon>Saccharomycotina</taxon>
        <taxon>Saccharomycetes</taxon>
        <taxon>Saccharomycetales</taxon>
        <taxon>Saccharomycetaceae</taxon>
        <taxon>Zygosaccharomyces</taxon>
    </lineage>
</organism>
<dbReference type="GO" id="GO:0003684">
    <property type="term" value="F:damaged DNA binding"/>
    <property type="evidence" value="ECO:0007669"/>
    <property type="project" value="EnsemblFungi"/>
</dbReference>
<comment type="subcellular location">
    <subcellularLocation>
        <location evidence="1">Nucleus</location>
    </subcellularLocation>
</comment>
<dbReference type="GO" id="GO:0045184">
    <property type="term" value="P:establishment of protein localization"/>
    <property type="evidence" value="ECO:0007669"/>
    <property type="project" value="EnsemblFungi"/>
</dbReference>
<dbReference type="GO" id="GO:0000077">
    <property type="term" value="P:DNA damage checkpoint signaling"/>
    <property type="evidence" value="ECO:0007669"/>
    <property type="project" value="EnsemblFungi"/>
</dbReference>
<dbReference type="Pfam" id="PF09798">
    <property type="entry name" value="LCD1"/>
    <property type="match status" value="1"/>
</dbReference>
<evidence type="ECO:0000256" key="5">
    <source>
        <dbReference type="SAM" id="MobiDB-lite"/>
    </source>
</evidence>
<dbReference type="GO" id="GO:0007004">
    <property type="term" value="P:telomere maintenance via telomerase"/>
    <property type="evidence" value="ECO:0007669"/>
    <property type="project" value="EnsemblFungi"/>
</dbReference>
<evidence type="ECO:0000313" key="6">
    <source>
        <dbReference type="EMBL" id="CAQ43360.1"/>
    </source>
</evidence>
<dbReference type="OMA" id="IFQYELI"/>
<feature type="coiled-coil region" evidence="4">
    <location>
        <begin position="64"/>
        <end position="120"/>
    </location>
</feature>
<reference evidence="7 8" key="2">
    <citation type="submission" date="2016-08" db="EMBL/GenBank/DDBJ databases">
        <title>Draft genome sequence of allopolyploid Zygosaccharomyces rouxii.</title>
        <authorList>
            <person name="Watanabe J."/>
            <person name="Uehara K."/>
            <person name="Mogi Y."/>
            <person name="Tsukioka Y."/>
        </authorList>
    </citation>
    <scope>NUCLEOTIDE SEQUENCE [LARGE SCALE GENOMIC DNA]</scope>
    <source>
        <strain evidence="7 8">NBRC 110957</strain>
    </source>
</reference>
<feature type="compositionally biased region" description="Polar residues" evidence="5">
    <location>
        <begin position="19"/>
        <end position="53"/>
    </location>
</feature>
<evidence type="ECO:0000256" key="2">
    <source>
        <dbReference type="ARBA" id="ARBA00022763"/>
    </source>
</evidence>
<dbReference type="AlphaFoldDB" id="B2G451"/>
<dbReference type="Proteomes" id="UP000187013">
    <property type="component" value="Unassembled WGS sequence"/>
</dbReference>
<dbReference type="EMBL" id="BDGX01000023">
    <property type="protein sequence ID" value="GAV50516.1"/>
    <property type="molecule type" value="Genomic_DNA"/>
</dbReference>
<dbReference type="InterPro" id="IPR018622">
    <property type="entry name" value="DNA_damage_chkpnt_Lcd1"/>
</dbReference>
<evidence type="ECO:0000313" key="8">
    <source>
        <dbReference type="Proteomes" id="UP000187013"/>
    </source>
</evidence>
<dbReference type="OrthoDB" id="4078000at2759"/>
<evidence type="ECO:0000256" key="1">
    <source>
        <dbReference type="ARBA" id="ARBA00004123"/>
    </source>
</evidence>
<sequence length="701" mass="81271">MSDGLDGFSSDEDDDLILQLSTKPPKSGTQLEESQVETVGGPTQQPSQMDQNTVDQLSKAHGEASMLRDKIALLNKERDRERLQQEHLKKELEILHSRQIDQLKLELQNVEDEKKFLAMEVRKSSSSAKTSQMISTPSKADDQATIKKRKIELSESRKNYVQLNLNRIPFDETASFYDFLVTHKAVGSDITTVEILNRLRLDYIHEFRFKNLIIPKGDSLGQPLMKLILRWKKDMTLDKFIDTLLEHLAALIKEITSHKMESKIAVPFLVTLMYQSVVFRPSAVHTLALRDLLLFTCDLIRAYQHVLKQPLHDSLLEIHVEPQIFQYEMIDNLVILYSFDVLEATLGNLRYQSSEMYEKVLDKSTLKLLEQVYKLALTISYKPVINVIFNTIEILNILSGINLQSNLISAEWWRDCIARLYIILSKPIKNYDMFAPNDTNNLHFSVFHDCFSLKRNIGTNQVGKLIPKMIRRDKLQGMPRIISKEDLIDTVNDPQINLELERWLLRLKMDILNIFDNLLIVYPSIGDGEMLIQLTKLISCEQELMIDRCVGQDSTNLDYHSRTIERLLTLMYTLWTRHQSFLKSEQVKEVESELVMALWRIIEPRDHKEDSMDLRDSGRLVNYFQELSLKDQVTCFDDALEDMPAYVERELKTELNDSTAKTMQVRYDDMYQEMARSILESKLEALTSVDDIDSLYLAMGV</sequence>
<feature type="region of interest" description="Disordered" evidence="5">
    <location>
        <begin position="1"/>
        <end position="53"/>
    </location>
</feature>
<evidence type="ECO:0000313" key="7">
    <source>
        <dbReference type="EMBL" id="GAV50516.1"/>
    </source>
</evidence>
<dbReference type="GO" id="GO:0070310">
    <property type="term" value="C:ATR-ATRIP complex"/>
    <property type="evidence" value="ECO:0007669"/>
    <property type="project" value="EnsemblFungi"/>
</dbReference>
<gene>
    <name evidence="6" type="primary">Zr_LCD1</name>
    <name evidence="6" type="ORF">Zrou_1p68</name>
    <name evidence="7" type="ORF">ZYGR_0W00420</name>
</gene>
<dbReference type="EMBL" id="AM989980">
    <property type="protein sequence ID" value="CAQ43360.1"/>
    <property type="molecule type" value="Genomic_DNA"/>
</dbReference>
<keyword evidence="2" id="KW-0227">DNA damage</keyword>
<keyword evidence="3" id="KW-0539">Nucleus</keyword>
<reference evidence="6" key="1">
    <citation type="submission" date="2008-02" db="EMBL/GenBank/DDBJ databases">
        <title>Zygosaccharomyces rouxii homologs of Saccharomyces cerevisiae chromosome III.</title>
        <authorList>
            <person name="Gordon J.L."/>
            <person name="Wolfe K.H."/>
        </authorList>
    </citation>
    <scope>NUCLEOTIDE SEQUENCE</scope>
    <source>
        <strain evidence="6">CBS 732</strain>
    </source>
</reference>
<proteinExistence type="predicted"/>
<accession>B2G451</accession>
<dbReference type="KEGG" id="zro:ZYRO0F17138g"/>
<dbReference type="GO" id="GO:0000228">
    <property type="term" value="C:nuclear chromosome"/>
    <property type="evidence" value="ECO:0007669"/>
    <property type="project" value="EnsemblFungi"/>
</dbReference>
<evidence type="ECO:0000256" key="4">
    <source>
        <dbReference type="SAM" id="Coils"/>
    </source>
</evidence>